<gene>
    <name evidence="3" type="ORF">C7450_10223</name>
</gene>
<dbReference type="AlphaFoldDB" id="A0A2V3UDU9"/>
<comment type="caution">
    <text evidence="3">The sequence shown here is derived from an EMBL/GenBank/DDBJ whole genome shotgun (WGS) entry which is preliminary data.</text>
</comment>
<dbReference type="OrthoDB" id="9771666at2"/>
<dbReference type="Proteomes" id="UP000248021">
    <property type="component" value="Unassembled WGS sequence"/>
</dbReference>
<keyword evidence="1" id="KW-0378">Hydrolase</keyword>
<dbReference type="InterPro" id="IPR029058">
    <property type="entry name" value="AB_hydrolase_fold"/>
</dbReference>
<evidence type="ECO:0000313" key="3">
    <source>
        <dbReference type="EMBL" id="PXW63108.1"/>
    </source>
</evidence>
<feature type="domain" description="Alpha/beta hydrolase fold-3" evidence="2">
    <location>
        <begin position="79"/>
        <end position="212"/>
    </location>
</feature>
<dbReference type="InterPro" id="IPR013094">
    <property type="entry name" value="AB_hydrolase_3"/>
</dbReference>
<dbReference type="Gene3D" id="3.40.50.1820">
    <property type="entry name" value="alpha/beta hydrolase"/>
    <property type="match status" value="1"/>
</dbReference>
<dbReference type="InterPro" id="IPR050300">
    <property type="entry name" value="GDXG_lipolytic_enzyme"/>
</dbReference>
<evidence type="ECO:0000256" key="1">
    <source>
        <dbReference type="ARBA" id="ARBA00022801"/>
    </source>
</evidence>
<dbReference type="SUPFAM" id="SSF53474">
    <property type="entry name" value="alpha/beta-Hydrolases"/>
    <property type="match status" value="1"/>
</dbReference>
<dbReference type="PROSITE" id="PS00122">
    <property type="entry name" value="CARBOXYLESTERASE_B_1"/>
    <property type="match status" value="1"/>
</dbReference>
<dbReference type="InterPro" id="IPR019826">
    <property type="entry name" value="Carboxylesterase_B_AS"/>
</dbReference>
<accession>A0A2V3UDU9</accession>
<dbReference type="EMBL" id="QJJK01000002">
    <property type="protein sequence ID" value="PXW63108.1"/>
    <property type="molecule type" value="Genomic_DNA"/>
</dbReference>
<organism evidence="3 4">
    <name type="scientific">Chelatococcus asaccharovorans</name>
    <dbReference type="NCBI Taxonomy" id="28210"/>
    <lineage>
        <taxon>Bacteria</taxon>
        <taxon>Pseudomonadati</taxon>
        <taxon>Pseudomonadota</taxon>
        <taxon>Alphaproteobacteria</taxon>
        <taxon>Hyphomicrobiales</taxon>
        <taxon>Chelatococcaceae</taxon>
        <taxon>Chelatococcus</taxon>
    </lineage>
</organism>
<reference evidence="3 4" key="1">
    <citation type="submission" date="2018-05" db="EMBL/GenBank/DDBJ databases">
        <title>Genomic Encyclopedia of Type Strains, Phase IV (KMG-IV): sequencing the most valuable type-strain genomes for metagenomic binning, comparative biology and taxonomic classification.</title>
        <authorList>
            <person name="Goeker M."/>
        </authorList>
    </citation>
    <scope>NUCLEOTIDE SEQUENCE [LARGE SCALE GENOMIC DNA]</scope>
    <source>
        <strain evidence="3 4">DSM 6462</strain>
    </source>
</reference>
<dbReference type="Pfam" id="PF07859">
    <property type="entry name" value="Abhydrolase_3"/>
    <property type="match status" value="1"/>
</dbReference>
<keyword evidence="4" id="KW-1185">Reference proteome</keyword>
<sequence>MTDAPRLWSSLSADEHEFQYNPQKAFPHFKDYQAARAEPNRKAREELVAHRDIAYGDHPLRKLDVYPAAGVTGAAPVHVFFHGGYWRAQDKENFAFIAGVLVPRGVTTVIVNYELCPASTLDGVVDSALAAVEWTHRSVADFGGDPDAVTLSGHSAGAHLGAEVIATDWRARGIDPAFVRGAVLISGIYDPAPAIGTSVNAELNLDAAIAARHDVERRAPVIDCPVSIIAGGIEPWHWIDQSFRYAHHLHRHGRDPETHVVPGYNHFDIIGQYLDPESPVMRAVLGQTLAGRRPAQ</sequence>
<protein>
    <submittedName>
        <fullName evidence="3">Arylformamidase</fullName>
    </submittedName>
</protein>
<dbReference type="GO" id="GO:0016787">
    <property type="term" value="F:hydrolase activity"/>
    <property type="evidence" value="ECO:0007669"/>
    <property type="project" value="UniProtKB-KW"/>
</dbReference>
<proteinExistence type="predicted"/>
<dbReference type="RefSeq" id="WP_110373284.1">
    <property type="nucleotide sequence ID" value="NZ_JAHBRY010000002.1"/>
</dbReference>
<name>A0A2V3UDU9_9HYPH</name>
<dbReference type="PANTHER" id="PTHR48081">
    <property type="entry name" value="AB HYDROLASE SUPERFAMILY PROTEIN C4A8.06C"/>
    <property type="match status" value="1"/>
</dbReference>
<evidence type="ECO:0000259" key="2">
    <source>
        <dbReference type="Pfam" id="PF07859"/>
    </source>
</evidence>
<dbReference type="PANTHER" id="PTHR48081:SF33">
    <property type="entry name" value="KYNURENINE FORMAMIDASE"/>
    <property type="match status" value="1"/>
</dbReference>
<evidence type="ECO:0000313" key="4">
    <source>
        <dbReference type="Proteomes" id="UP000248021"/>
    </source>
</evidence>